<accession>A0A7C9FAX1</accession>
<evidence type="ECO:0000313" key="2">
    <source>
        <dbReference type="EMBL" id="MBA4674829.1"/>
    </source>
</evidence>
<evidence type="ECO:0000256" key="1">
    <source>
        <dbReference type="SAM" id="MobiDB-lite"/>
    </source>
</evidence>
<feature type="region of interest" description="Disordered" evidence="1">
    <location>
        <begin position="80"/>
        <end position="99"/>
    </location>
</feature>
<organism evidence="2">
    <name type="scientific">Opuntia streptacantha</name>
    <name type="common">Prickly pear cactus</name>
    <name type="synonym">Opuntia cardona</name>
    <dbReference type="NCBI Taxonomy" id="393608"/>
    <lineage>
        <taxon>Eukaryota</taxon>
        <taxon>Viridiplantae</taxon>
        <taxon>Streptophyta</taxon>
        <taxon>Embryophyta</taxon>
        <taxon>Tracheophyta</taxon>
        <taxon>Spermatophyta</taxon>
        <taxon>Magnoliopsida</taxon>
        <taxon>eudicotyledons</taxon>
        <taxon>Gunneridae</taxon>
        <taxon>Pentapetalae</taxon>
        <taxon>Caryophyllales</taxon>
        <taxon>Cactineae</taxon>
        <taxon>Cactaceae</taxon>
        <taxon>Opuntioideae</taxon>
        <taxon>Opuntia</taxon>
    </lineage>
</organism>
<dbReference type="PANTHER" id="PTHR36723">
    <property type="entry name" value="F22C12.19"/>
    <property type="match status" value="1"/>
</dbReference>
<reference evidence="2" key="1">
    <citation type="journal article" date="2013" name="J. Plant Res.">
        <title>Effect of fungi and light on seed germination of three Opuntia species from semiarid lands of central Mexico.</title>
        <authorList>
            <person name="Delgado-Sanchez P."/>
            <person name="Jimenez-Bremont J.F."/>
            <person name="Guerrero-Gonzalez Mde L."/>
            <person name="Flores J."/>
        </authorList>
    </citation>
    <scope>NUCLEOTIDE SEQUENCE</scope>
    <source>
        <tissue evidence="2">Cladode</tissue>
    </source>
</reference>
<name>A0A7C9FAX1_OPUST</name>
<proteinExistence type="predicted"/>
<reference evidence="2" key="2">
    <citation type="submission" date="2020-07" db="EMBL/GenBank/DDBJ databases">
        <authorList>
            <person name="Vera ALvarez R."/>
            <person name="Arias-Moreno D.M."/>
            <person name="Jimenez-Jacinto V."/>
            <person name="Jimenez-Bremont J.F."/>
            <person name="Swaminathan K."/>
            <person name="Moose S.P."/>
            <person name="Guerrero-Gonzalez M.L."/>
            <person name="Marino-Ramirez L."/>
            <person name="Landsman D."/>
            <person name="Rodriguez-Kessler M."/>
            <person name="Delgado-Sanchez P."/>
        </authorList>
    </citation>
    <scope>NUCLEOTIDE SEQUENCE</scope>
    <source>
        <tissue evidence="2">Cladode</tissue>
    </source>
</reference>
<dbReference type="AlphaFoldDB" id="A0A7C9FAX1"/>
<sequence length="175" mass="18614">MMEGVELAIPTVFPVPKLMGSEVIIGARVCTGEAEARESDGISQFSVHKIEDCSSIVGRRGISGASEPFSQIKKTEAELHRASGLLPRPETEDSSRGLDNGIMIGSATSISGSDGKTIQRKVGKAQRNGNGPFKKLRMSQMDNLLPQAEADDAMMESDKLGFHLVKCSNAGAIPI</sequence>
<dbReference type="EMBL" id="GISG01264510">
    <property type="protein sequence ID" value="MBA4674829.1"/>
    <property type="molecule type" value="Transcribed_RNA"/>
</dbReference>
<protein>
    <submittedName>
        <fullName evidence="2">Uncharacterized protein</fullName>
    </submittedName>
</protein>
<dbReference type="PANTHER" id="PTHR36723:SF1">
    <property type="entry name" value="F22C12.19"/>
    <property type="match status" value="1"/>
</dbReference>
<feature type="region of interest" description="Disordered" evidence="1">
    <location>
        <begin position="109"/>
        <end position="135"/>
    </location>
</feature>